<gene>
    <name evidence="2" type="ORF">TrRE_jg11948</name>
</gene>
<feature type="domain" description="AB hydrolase-1" evidence="1">
    <location>
        <begin position="40"/>
        <end position="316"/>
    </location>
</feature>
<dbReference type="PANTHER" id="PTHR43798">
    <property type="entry name" value="MONOACYLGLYCEROL LIPASE"/>
    <property type="match status" value="1"/>
</dbReference>
<keyword evidence="3" id="KW-1185">Reference proteome</keyword>
<evidence type="ECO:0000313" key="3">
    <source>
        <dbReference type="Proteomes" id="UP001165082"/>
    </source>
</evidence>
<dbReference type="GO" id="GO:0046464">
    <property type="term" value="P:acylglycerol catabolic process"/>
    <property type="evidence" value="ECO:0007669"/>
    <property type="project" value="TreeGrafter"/>
</dbReference>
<comment type="caution">
    <text evidence="2">The sequence shown here is derived from an EMBL/GenBank/DDBJ whole genome shotgun (WGS) entry which is preliminary data.</text>
</comment>
<dbReference type="GO" id="GO:0016020">
    <property type="term" value="C:membrane"/>
    <property type="evidence" value="ECO:0007669"/>
    <property type="project" value="TreeGrafter"/>
</dbReference>
<dbReference type="InterPro" id="IPR000073">
    <property type="entry name" value="AB_hydrolase_1"/>
</dbReference>
<feature type="non-terminal residue" evidence="2">
    <location>
        <position position="317"/>
    </location>
</feature>
<organism evidence="2 3">
    <name type="scientific">Triparma retinervis</name>
    <dbReference type="NCBI Taxonomy" id="2557542"/>
    <lineage>
        <taxon>Eukaryota</taxon>
        <taxon>Sar</taxon>
        <taxon>Stramenopiles</taxon>
        <taxon>Ochrophyta</taxon>
        <taxon>Bolidophyceae</taxon>
        <taxon>Parmales</taxon>
        <taxon>Triparmaceae</taxon>
        <taxon>Triparma</taxon>
    </lineage>
</organism>
<dbReference type="EMBL" id="BRXZ01008341">
    <property type="protein sequence ID" value="GMI24874.1"/>
    <property type="molecule type" value="Genomic_DNA"/>
</dbReference>
<dbReference type="InterPro" id="IPR050266">
    <property type="entry name" value="AB_hydrolase_sf"/>
</dbReference>
<evidence type="ECO:0000259" key="1">
    <source>
        <dbReference type="Pfam" id="PF12697"/>
    </source>
</evidence>
<accession>A0A9W7FZN0</accession>
<dbReference type="Gene3D" id="3.40.50.1820">
    <property type="entry name" value="alpha/beta hydrolase"/>
    <property type="match status" value="1"/>
</dbReference>
<dbReference type="AlphaFoldDB" id="A0A9W7FZN0"/>
<dbReference type="Proteomes" id="UP001165082">
    <property type="component" value="Unassembled WGS sequence"/>
</dbReference>
<dbReference type="SUPFAM" id="SSF53474">
    <property type="entry name" value="alpha/beta-Hydrolases"/>
    <property type="match status" value="1"/>
</dbReference>
<protein>
    <recommendedName>
        <fullName evidence="1">AB hydrolase-1 domain-containing protein</fullName>
    </recommendedName>
</protein>
<evidence type="ECO:0000313" key="2">
    <source>
        <dbReference type="EMBL" id="GMI24874.1"/>
    </source>
</evidence>
<dbReference type="PANTHER" id="PTHR43798:SF33">
    <property type="entry name" value="HYDROLASE, PUTATIVE (AFU_ORTHOLOGUE AFUA_2G14860)-RELATED"/>
    <property type="match status" value="1"/>
</dbReference>
<feature type="non-terminal residue" evidence="2">
    <location>
        <position position="1"/>
    </location>
</feature>
<dbReference type="Pfam" id="PF12697">
    <property type="entry name" value="Abhydrolase_6"/>
    <property type="match status" value="1"/>
</dbReference>
<name>A0A9W7FZN0_9STRA</name>
<sequence>PAHILAHEKEGYYVKDHEGFEIFVREYPCASSSPTDCPTLLFLHGFPTSSLDYTQVAASFTATHHVLTYDHLGFGLSDKPQRKYFLQDHAFNVDQIIRTVAKEKVDIVAHDMGDKVLTEYLKMRHEGQLPRAKKLGKLVFTNGGLVNRLVEMRFGQVLITSVIADQLVEWCPKVVRHWFSKMQLATVWGGGWSGMLNRMLGADIDDMMTLLEHKGGDEIIHKLERHMIEKDRRGDYGREFEPWVEAVVHAVEEEQGSSVWFVWGDEDPMTPRKGAEVFLKKVALNLFGTGLDEHCLPNHLHVIAGCGHFCMLEEPEK</sequence>
<proteinExistence type="predicted"/>
<dbReference type="InterPro" id="IPR029058">
    <property type="entry name" value="AB_hydrolase_fold"/>
</dbReference>
<dbReference type="OrthoDB" id="192456at2759"/>
<reference evidence="2" key="1">
    <citation type="submission" date="2022-07" db="EMBL/GenBank/DDBJ databases">
        <title>Genome analysis of Parmales, a sister group of diatoms, reveals the evolutionary specialization of diatoms from phago-mixotrophs to photoautotrophs.</title>
        <authorList>
            <person name="Ban H."/>
            <person name="Sato S."/>
            <person name="Yoshikawa S."/>
            <person name="Kazumasa Y."/>
            <person name="Nakamura Y."/>
            <person name="Ichinomiya M."/>
            <person name="Saitoh K."/>
            <person name="Sato N."/>
            <person name="Blanc-Mathieu R."/>
            <person name="Endo H."/>
            <person name="Kuwata A."/>
            <person name="Ogata H."/>
        </authorList>
    </citation>
    <scope>NUCLEOTIDE SEQUENCE</scope>
</reference>
<dbReference type="GO" id="GO:0047372">
    <property type="term" value="F:monoacylglycerol lipase activity"/>
    <property type="evidence" value="ECO:0007669"/>
    <property type="project" value="TreeGrafter"/>
</dbReference>